<evidence type="ECO:0000313" key="4">
    <source>
        <dbReference type="EMBL" id="ABY98881.1"/>
    </source>
</evidence>
<dbReference type="HOGENOM" id="CLU_000445_69_8_6"/>
<feature type="modified residue" description="4-aspartylphosphate" evidence="2">
    <location>
        <position position="53"/>
    </location>
</feature>
<dbReference type="Proteomes" id="UP000002157">
    <property type="component" value="Chromosome"/>
</dbReference>
<name>B0KFF8_PSEPG</name>
<dbReference type="KEGG" id="ppg:PputGB1_2989"/>
<organism evidence="4 5">
    <name type="scientific">Pseudomonas putida (strain GB-1)</name>
    <dbReference type="NCBI Taxonomy" id="76869"/>
    <lineage>
        <taxon>Bacteria</taxon>
        <taxon>Pseudomonadati</taxon>
        <taxon>Pseudomonadota</taxon>
        <taxon>Gammaproteobacteria</taxon>
        <taxon>Pseudomonadales</taxon>
        <taxon>Pseudomonadaceae</taxon>
        <taxon>Pseudomonas</taxon>
    </lineage>
</organism>
<dbReference type="PANTHER" id="PTHR44591">
    <property type="entry name" value="STRESS RESPONSE REGULATOR PROTEIN 1"/>
    <property type="match status" value="1"/>
</dbReference>
<dbReference type="Gene3D" id="3.40.50.2300">
    <property type="match status" value="1"/>
</dbReference>
<dbReference type="SUPFAM" id="SSF52172">
    <property type="entry name" value="CheY-like"/>
    <property type="match status" value="1"/>
</dbReference>
<reference evidence="4 5" key="1">
    <citation type="submission" date="2008-01" db="EMBL/GenBank/DDBJ databases">
        <title>Complete sequence of Pseudomonas putida GB-1.</title>
        <authorList>
            <consortium name="US DOE Joint Genome Institute"/>
            <person name="Copeland A."/>
            <person name="Lucas S."/>
            <person name="Lapidus A."/>
            <person name="Barry K."/>
            <person name="Glavina del Rio T."/>
            <person name="Dalin E."/>
            <person name="Tice H."/>
            <person name="Pitluck S."/>
            <person name="Bruce D."/>
            <person name="Goodwin L."/>
            <person name="Chertkov O."/>
            <person name="Brettin T."/>
            <person name="Detter J.C."/>
            <person name="Han C."/>
            <person name="Kuske C.R."/>
            <person name="Schmutz J."/>
            <person name="Larimer F."/>
            <person name="Land M."/>
            <person name="Hauser L."/>
            <person name="Kyrpides N."/>
            <person name="Kim E."/>
            <person name="McCarthy J.K."/>
            <person name="Richardson P."/>
        </authorList>
    </citation>
    <scope>NUCLEOTIDE SEQUENCE [LARGE SCALE GENOMIC DNA]</scope>
    <source>
        <strain evidence="4 5">GB-1</strain>
    </source>
</reference>
<protein>
    <submittedName>
        <fullName evidence="4">Response regulator receiver protein</fullName>
    </submittedName>
</protein>
<dbReference type="InterPro" id="IPR050595">
    <property type="entry name" value="Bact_response_regulator"/>
</dbReference>
<dbReference type="eggNOG" id="COG0784">
    <property type="taxonomic scope" value="Bacteria"/>
</dbReference>
<dbReference type="RefSeq" id="WP_012272611.1">
    <property type="nucleotide sequence ID" value="NC_010322.1"/>
</dbReference>
<dbReference type="AlphaFoldDB" id="B0KFF8"/>
<evidence type="ECO:0000259" key="3">
    <source>
        <dbReference type="PROSITE" id="PS50110"/>
    </source>
</evidence>
<dbReference type="InterPro" id="IPR011006">
    <property type="entry name" value="CheY-like_superfamily"/>
</dbReference>
<dbReference type="EMBL" id="CP000926">
    <property type="protein sequence ID" value="ABY98881.1"/>
    <property type="molecule type" value="Genomic_DNA"/>
</dbReference>
<evidence type="ECO:0000313" key="5">
    <source>
        <dbReference type="Proteomes" id="UP000002157"/>
    </source>
</evidence>
<dbReference type="PROSITE" id="PS50110">
    <property type="entry name" value="RESPONSE_REGULATORY"/>
    <property type="match status" value="1"/>
</dbReference>
<dbReference type="SMART" id="SM00448">
    <property type="entry name" value="REC"/>
    <property type="match status" value="1"/>
</dbReference>
<keyword evidence="1 2" id="KW-0597">Phosphoprotein</keyword>
<dbReference type="GO" id="GO:0000160">
    <property type="term" value="P:phosphorelay signal transduction system"/>
    <property type="evidence" value="ECO:0007669"/>
    <property type="project" value="InterPro"/>
</dbReference>
<dbReference type="Pfam" id="PF00072">
    <property type="entry name" value="Response_reg"/>
    <property type="match status" value="1"/>
</dbReference>
<sequence>MRRVLVVEDDQILRWLMTEAVEHLGYEVSECSNADDAVVQLQGESSISLVITDVKMPGSIDGLGLAQLIWSTYYDLPVIIVSGHSVLTPGFLPLNARFLKKPCTLDELSLTISELLSSSW</sequence>
<dbReference type="InterPro" id="IPR001789">
    <property type="entry name" value="Sig_transdc_resp-reg_receiver"/>
</dbReference>
<accession>B0KFF8</accession>
<gene>
    <name evidence="4" type="ordered locus">PputGB1_2989</name>
</gene>
<dbReference type="PANTHER" id="PTHR44591:SF3">
    <property type="entry name" value="RESPONSE REGULATORY DOMAIN-CONTAINING PROTEIN"/>
    <property type="match status" value="1"/>
</dbReference>
<evidence type="ECO:0000256" key="1">
    <source>
        <dbReference type="ARBA" id="ARBA00022553"/>
    </source>
</evidence>
<evidence type="ECO:0000256" key="2">
    <source>
        <dbReference type="PROSITE-ProRule" id="PRU00169"/>
    </source>
</evidence>
<feature type="domain" description="Response regulatory" evidence="3">
    <location>
        <begin position="3"/>
        <end position="116"/>
    </location>
</feature>
<proteinExistence type="predicted"/>